<dbReference type="Proteomes" id="UP000824142">
    <property type="component" value="Unassembled WGS sequence"/>
</dbReference>
<sequence>MNPKNTISYYFAKFLNEREEKKKQASFEREFLKTVESSFPGADVKFLEAGEIILTTKKAKLSISIIKKDIVLKEKFTKQDFLSHFGKIVTVNDQKIHLSKSTMEKLILLLFSEIAARDFAAKQKLKTTILESLSLEK</sequence>
<dbReference type="EMBL" id="DVNO01000012">
    <property type="protein sequence ID" value="HIU65357.1"/>
    <property type="molecule type" value="Genomic_DNA"/>
</dbReference>
<protein>
    <submittedName>
        <fullName evidence="1">Uncharacterized protein</fullName>
    </submittedName>
</protein>
<accession>A0A9D1MRY9</accession>
<organism evidence="1 2">
    <name type="scientific">Candidatus Enterousia avicola</name>
    <dbReference type="NCBI Taxonomy" id="2840787"/>
    <lineage>
        <taxon>Bacteria</taxon>
        <taxon>Pseudomonadati</taxon>
        <taxon>Pseudomonadota</taxon>
        <taxon>Alphaproteobacteria</taxon>
        <taxon>Candidatus Enterousia</taxon>
    </lineage>
</organism>
<gene>
    <name evidence="1" type="ORF">IAC63_01815</name>
</gene>
<evidence type="ECO:0000313" key="2">
    <source>
        <dbReference type="Proteomes" id="UP000824142"/>
    </source>
</evidence>
<proteinExistence type="predicted"/>
<comment type="caution">
    <text evidence="1">The sequence shown here is derived from an EMBL/GenBank/DDBJ whole genome shotgun (WGS) entry which is preliminary data.</text>
</comment>
<reference evidence="1" key="2">
    <citation type="journal article" date="2021" name="PeerJ">
        <title>Extensive microbial diversity within the chicken gut microbiome revealed by metagenomics and culture.</title>
        <authorList>
            <person name="Gilroy R."/>
            <person name="Ravi A."/>
            <person name="Getino M."/>
            <person name="Pursley I."/>
            <person name="Horton D.L."/>
            <person name="Alikhan N.F."/>
            <person name="Baker D."/>
            <person name="Gharbi K."/>
            <person name="Hall N."/>
            <person name="Watson M."/>
            <person name="Adriaenssens E.M."/>
            <person name="Foster-Nyarko E."/>
            <person name="Jarju S."/>
            <person name="Secka A."/>
            <person name="Antonio M."/>
            <person name="Oren A."/>
            <person name="Chaudhuri R.R."/>
            <person name="La Ragione R."/>
            <person name="Hildebrand F."/>
            <person name="Pallen M.J."/>
        </authorList>
    </citation>
    <scope>NUCLEOTIDE SEQUENCE</scope>
    <source>
        <strain evidence="1">CHK136-897</strain>
    </source>
</reference>
<name>A0A9D1MRY9_9PROT</name>
<dbReference type="AlphaFoldDB" id="A0A9D1MRY9"/>
<evidence type="ECO:0000313" key="1">
    <source>
        <dbReference type="EMBL" id="HIU65357.1"/>
    </source>
</evidence>
<reference evidence="1" key="1">
    <citation type="submission" date="2020-10" db="EMBL/GenBank/DDBJ databases">
        <authorList>
            <person name="Gilroy R."/>
        </authorList>
    </citation>
    <scope>NUCLEOTIDE SEQUENCE</scope>
    <source>
        <strain evidence="1">CHK136-897</strain>
    </source>
</reference>